<dbReference type="Pfam" id="PF05016">
    <property type="entry name" value="ParE_toxin"/>
    <property type="match status" value="1"/>
</dbReference>
<name>A0A3B9IIY1_9PROT</name>
<protein>
    <submittedName>
        <fullName evidence="3">Type II toxin-antitoxin system mRNA interferase toxin, RelE/StbE family</fullName>
    </submittedName>
</protein>
<organism evidence="3 4">
    <name type="scientific">Tistrella mobilis</name>
    <dbReference type="NCBI Taxonomy" id="171437"/>
    <lineage>
        <taxon>Bacteria</taxon>
        <taxon>Pseudomonadati</taxon>
        <taxon>Pseudomonadota</taxon>
        <taxon>Alphaproteobacteria</taxon>
        <taxon>Geminicoccales</taxon>
        <taxon>Geminicoccaceae</taxon>
        <taxon>Tistrella</taxon>
    </lineage>
</organism>
<dbReference type="InterPro" id="IPR051803">
    <property type="entry name" value="TA_system_RelE-like_toxin"/>
</dbReference>
<proteinExistence type="inferred from homology"/>
<keyword evidence="2" id="KW-1277">Toxin-antitoxin system</keyword>
<sequence>MKIVWTPQALRSRQEIRRYIAADDLAAALVLDELFRAKALQLVLYPSLGRPGRVHGTRELMVHRNYILVYQLSVDSVRILHVLHAARRWPPGSR</sequence>
<comment type="similarity">
    <text evidence="1">Belongs to the RelE toxin family.</text>
</comment>
<dbReference type="NCBIfam" id="TIGR02385">
    <property type="entry name" value="RelE_StbE"/>
    <property type="match status" value="1"/>
</dbReference>
<dbReference type="PANTHER" id="PTHR33755">
    <property type="entry name" value="TOXIN PARE1-RELATED"/>
    <property type="match status" value="1"/>
</dbReference>
<dbReference type="Gene3D" id="3.30.2310.20">
    <property type="entry name" value="RelE-like"/>
    <property type="match status" value="1"/>
</dbReference>
<dbReference type="PANTHER" id="PTHR33755:SF6">
    <property type="entry name" value="PLASMID STABILIZATION SYSTEM PROTEIN"/>
    <property type="match status" value="1"/>
</dbReference>
<evidence type="ECO:0000313" key="3">
    <source>
        <dbReference type="EMBL" id="HAE47283.1"/>
    </source>
</evidence>
<dbReference type="AlphaFoldDB" id="A0A3B9IIY1"/>
<evidence type="ECO:0000256" key="2">
    <source>
        <dbReference type="ARBA" id="ARBA00022649"/>
    </source>
</evidence>
<dbReference type="EMBL" id="DMAI01000122">
    <property type="protein sequence ID" value="HAE47283.1"/>
    <property type="molecule type" value="Genomic_DNA"/>
</dbReference>
<evidence type="ECO:0000256" key="1">
    <source>
        <dbReference type="ARBA" id="ARBA00006226"/>
    </source>
</evidence>
<reference evidence="3 4" key="1">
    <citation type="journal article" date="2018" name="Nat. Biotechnol.">
        <title>A standardized bacterial taxonomy based on genome phylogeny substantially revises the tree of life.</title>
        <authorList>
            <person name="Parks D.H."/>
            <person name="Chuvochina M."/>
            <person name="Waite D.W."/>
            <person name="Rinke C."/>
            <person name="Skarshewski A."/>
            <person name="Chaumeil P.A."/>
            <person name="Hugenholtz P."/>
        </authorList>
    </citation>
    <scope>NUCLEOTIDE SEQUENCE [LARGE SCALE GENOMIC DNA]</scope>
    <source>
        <strain evidence="3">UBA8739</strain>
    </source>
</reference>
<accession>A0A3B9IIY1</accession>
<evidence type="ECO:0000313" key="4">
    <source>
        <dbReference type="Proteomes" id="UP000257706"/>
    </source>
</evidence>
<dbReference type="InterPro" id="IPR007712">
    <property type="entry name" value="RelE/ParE_toxin"/>
</dbReference>
<comment type="caution">
    <text evidence="3">The sequence shown here is derived from an EMBL/GenBank/DDBJ whole genome shotgun (WGS) entry which is preliminary data.</text>
</comment>
<dbReference type="RefSeq" id="WP_296719761.1">
    <property type="nucleotide sequence ID" value="NZ_CP121010.1"/>
</dbReference>
<dbReference type="Proteomes" id="UP000257706">
    <property type="component" value="Unassembled WGS sequence"/>
</dbReference>
<gene>
    <name evidence="3" type="ORF">DCK97_07665</name>
</gene>
<dbReference type="InterPro" id="IPR035093">
    <property type="entry name" value="RelE/ParE_toxin_dom_sf"/>
</dbReference>